<dbReference type="SUPFAM" id="SSF53756">
    <property type="entry name" value="UDP-Glycosyltransferase/glycogen phosphorylase"/>
    <property type="match status" value="1"/>
</dbReference>
<proteinExistence type="predicted"/>
<evidence type="ECO:0000259" key="1">
    <source>
        <dbReference type="Pfam" id="PF04101"/>
    </source>
</evidence>
<dbReference type="Gene3D" id="3.40.50.2000">
    <property type="entry name" value="Glycogen Phosphorylase B"/>
    <property type="match status" value="1"/>
</dbReference>
<dbReference type="PANTHER" id="PTHR21015:SF22">
    <property type="entry name" value="GLYCOSYLTRANSFERASE"/>
    <property type="match status" value="1"/>
</dbReference>
<dbReference type="EMBL" id="FZNY01000001">
    <property type="protein sequence ID" value="SNR39324.1"/>
    <property type="molecule type" value="Genomic_DNA"/>
</dbReference>
<name>A0A238VYZ8_9FLAO</name>
<evidence type="ECO:0000313" key="3">
    <source>
        <dbReference type="Proteomes" id="UP000198379"/>
    </source>
</evidence>
<keyword evidence="3" id="KW-1185">Reference proteome</keyword>
<dbReference type="Proteomes" id="UP000198379">
    <property type="component" value="Unassembled WGS sequence"/>
</dbReference>
<gene>
    <name evidence="2" type="ORF">SAMN06265376_101509</name>
</gene>
<accession>A0A238VYZ8</accession>
<organism evidence="2 3">
    <name type="scientific">Dokdonia pacifica</name>
    <dbReference type="NCBI Taxonomy" id="1627892"/>
    <lineage>
        <taxon>Bacteria</taxon>
        <taxon>Pseudomonadati</taxon>
        <taxon>Bacteroidota</taxon>
        <taxon>Flavobacteriia</taxon>
        <taxon>Flavobacteriales</taxon>
        <taxon>Flavobacteriaceae</taxon>
        <taxon>Dokdonia</taxon>
    </lineage>
</organism>
<protein>
    <recommendedName>
        <fullName evidence="1">Glycosyl transferase family 28 C-terminal domain-containing protein</fullName>
    </recommendedName>
</protein>
<dbReference type="PANTHER" id="PTHR21015">
    <property type="entry name" value="UDP-N-ACETYLGLUCOSAMINE--N-ACETYLMURAMYL-(PENTAPEPTIDE) PYROPHOSPHORYL-UNDECAPRENOL N-ACETYLGLUCOSAMINE TRANSFERASE 1"/>
    <property type="match status" value="1"/>
</dbReference>
<dbReference type="GO" id="GO:0016758">
    <property type="term" value="F:hexosyltransferase activity"/>
    <property type="evidence" value="ECO:0007669"/>
    <property type="project" value="InterPro"/>
</dbReference>
<dbReference type="OrthoDB" id="9803241at2"/>
<sequence>MNTPVNILVAPLNWGLGHATRCIPIIHALLADGYQVIIASDGIALALLQKEFPELLSVKLPSYDIEYAKKGTHFKRKMISNVPKIIKAIRREHRALKHILELYNIDGVISDNRLGLYTSKVPTVFITHQLQVLSGKTTTATTYTHKRFIKRFDECWVPDYKGNMNLSGMLGHPKKVTLPVQYIGPLSRMQKETLPSKYDALVILSGPEPQRSILEDTLMTELKKYNGAILFVKGIIEEEETREQQKNIEIVNFLTSDKLAKAINSAPFVIARSGYTTIMDLAALQKKAFFIPTPGQPEQEYLAKRLKEKGIAPYATQESFKVKDLAKLSVYKGFEESQEPIDLRQFFGLFKGERKLRPNTKFAFDIDFLIMRLNNMLDNRKA</sequence>
<dbReference type="InterPro" id="IPR007235">
    <property type="entry name" value="Glyco_trans_28_C"/>
</dbReference>
<reference evidence="2 3" key="1">
    <citation type="submission" date="2017-06" db="EMBL/GenBank/DDBJ databases">
        <authorList>
            <person name="Kim H.J."/>
            <person name="Triplett B.A."/>
        </authorList>
    </citation>
    <scope>NUCLEOTIDE SEQUENCE [LARGE SCALE GENOMIC DNA]</scope>
    <source>
        <strain evidence="2 3">DSM 25597</strain>
    </source>
</reference>
<dbReference type="AlphaFoldDB" id="A0A238VYZ8"/>
<feature type="domain" description="Glycosyl transferase family 28 C-terminal" evidence="1">
    <location>
        <begin position="239"/>
        <end position="327"/>
    </location>
</feature>
<dbReference type="Pfam" id="PF04101">
    <property type="entry name" value="Glyco_tran_28_C"/>
    <property type="match status" value="1"/>
</dbReference>
<evidence type="ECO:0000313" key="2">
    <source>
        <dbReference type="EMBL" id="SNR39324.1"/>
    </source>
</evidence>